<feature type="transmembrane region" description="Helical" evidence="8">
    <location>
        <begin position="251"/>
        <end position="269"/>
    </location>
</feature>
<dbReference type="STRING" id="94643.A0A2A9MAZ8"/>
<comment type="caution">
    <text evidence="10">The sequence shown here is derived from an EMBL/GenBank/DDBJ whole genome shotgun (WGS) entry which is preliminary data.</text>
</comment>
<evidence type="ECO:0000256" key="9">
    <source>
        <dbReference type="SAM" id="SignalP"/>
    </source>
</evidence>
<evidence type="ECO:0000313" key="10">
    <source>
        <dbReference type="EMBL" id="PFH32562.1"/>
    </source>
</evidence>
<evidence type="ECO:0000256" key="3">
    <source>
        <dbReference type="ARBA" id="ARBA00008321"/>
    </source>
</evidence>
<reference evidence="10 11" key="1">
    <citation type="submission" date="2017-09" db="EMBL/GenBank/DDBJ databases">
        <title>Genome sequencing of Besnoitia besnoiti strain Bb-Ger1.</title>
        <authorList>
            <person name="Schares G."/>
            <person name="Venepally P."/>
            <person name="Lorenzi H.A."/>
        </authorList>
    </citation>
    <scope>NUCLEOTIDE SEQUENCE [LARGE SCALE GENOMIC DNA]</scope>
    <source>
        <strain evidence="10 11">Bb-Ger1</strain>
    </source>
</reference>
<feature type="transmembrane region" description="Helical" evidence="8">
    <location>
        <begin position="103"/>
        <end position="124"/>
    </location>
</feature>
<dbReference type="OrthoDB" id="417678at2759"/>
<gene>
    <name evidence="10" type="ORF">BESB_011740</name>
</gene>
<feature type="transmembrane region" description="Helical" evidence="8">
    <location>
        <begin position="275"/>
        <end position="295"/>
    </location>
</feature>
<dbReference type="KEGG" id="bbes:BESB_011740"/>
<dbReference type="PIRSF" id="PIRSF016104">
    <property type="entry name" value="GPI2"/>
    <property type="match status" value="1"/>
</dbReference>
<evidence type="ECO:0000256" key="6">
    <source>
        <dbReference type="ARBA" id="ARBA00022989"/>
    </source>
</evidence>
<keyword evidence="4" id="KW-0337">GPI-anchor biosynthesis</keyword>
<dbReference type="PANTHER" id="PTHR12982">
    <property type="entry name" value="PHOSPHATIDYLINOSITOL GLYCAN, CLASS C"/>
    <property type="match status" value="1"/>
</dbReference>
<evidence type="ECO:0000256" key="4">
    <source>
        <dbReference type="ARBA" id="ARBA00022502"/>
    </source>
</evidence>
<evidence type="ECO:0000256" key="2">
    <source>
        <dbReference type="ARBA" id="ARBA00004687"/>
    </source>
</evidence>
<feature type="transmembrane region" description="Helical" evidence="8">
    <location>
        <begin position="73"/>
        <end position="97"/>
    </location>
</feature>
<keyword evidence="7 8" id="KW-0472">Membrane</keyword>
<feature type="chain" id="PRO_5012179742" evidence="9">
    <location>
        <begin position="27"/>
        <end position="317"/>
    </location>
</feature>
<sequence>MPPCETCTPQCTASFLVLSDLPLVRATGRSPSPPPWEKVLWRRQAYPDNYVDESFLDSLICNANMRAYVYADLCRATAAVTQHVSLIVAFTVFYIMFEKKRVSVAWLFAVDFALLFLGFTLRFFADDDLHKLCRGLWSAVVGLGCLRILAPILRTLTQAFSEDTVVCLSVVCLLVHAALTDYSYIYRNPGKVDESLRRAMSINAALLANVVLASRLSSSTEVFAVLIFGIEIFALSPVLRRILWQRHPWAFVHVLTPALILSTALIMVQEAPASVILLFLLSMVFITFVGPYWLISSQKYKHEIRGPWDVAEVPNYA</sequence>
<comment type="pathway">
    <text evidence="2">Glycolipid biosynthesis; glycosylphosphatidylinositol-anchor biosynthesis.</text>
</comment>
<evidence type="ECO:0000256" key="8">
    <source>
        <dbReference type="SAM" id="Phobius"/>
    </source>
</evidence>
<dbReference type="GO" id="GO:0006506">
    <property type="term" value="P:GPI anchor biosynthetic process"/>
    <property type="evidence" value="ECO:0007669"/>
    <property type="project" value="UniProtKB-UniPathway"/>
</dbReference>
<keyword evidence="9" id="KW-0732">Signal</keyword>
<dbReference type="GeneID" id="40306236"/>
<evidence type="ECO:0000256" key="5">
    <source>
        <dbReference type="ARBA" id="ARBA00022692"/>
    </source>
</evidence>
<keyword evidence="6 8" id="KW-1133">Transmembrane helix</keyword>
<accession>A0A2A9MAZ8</accession>
<comment type="similarity">
    <text evidence="3">Belongs to the PIGC family.</text>
</comment>
<dbReference type="Pfam" id="PF06432">
    <property type="entry name" value="GPI2"/>
    <property type="match status" value="1"/>
</dbReference>
<evidence type="ECO:0000256" key="7">
    <source>
        <dbReference type="ARBA" id="ARBA00023136"/>
    </source>
</evidence>
<feature type="transmembrane region" description="Helical" evidence="8">
    <location>
        <begin position="136"/>
        <end position="153"/>
    </location>
</feature>
<dbReference type="PANTHER" id="PTHR12982:SF0">
    <property type="entry name" value="PHOSPHATIDYLINOSITOL N-ACETYLGLUCOSAMINYLTRANSFERASE SUBUNIT C"/>
    <property type="match status" value="1"/>
</dbReference>
<feature type="signal peptide" evidence="9">
    <location>
        <begin position="1"/>
        <end position="26"/>
    </location>
</feature>
<evidence type="ECO:0000256" key="1">
    <source>
        <dbReference type="ARBA" id="ARBA00004141"/>
    </source>
</evidence>
<name>A0A2A9MAZ8_BESBE</name>
<feature type="transmembrane region" description="Helical" evidence="8">
    <location>
        <begin position="165"/>
        <end position="186"/>
    </location>
</feature>
<proteinExistence type="inferred from homology"/>
<keyword evidence="10" id="KW-0808">Transferase</keyword>
<dbReference type="AlphaFoldDB" id="A0A2A9MAZ8"/>
<keyword evidence="5 8" id="KW-0812">Transmembrane</keyword>
<dbReference type="GO" id="GO:0000506">
    <property type="term" value="C:glycosylphosphatidylinositol-N-acetylglucosaminyltransferase (GPI-GnT) complex"/>
    <property type="evidence" value="ECO:0007669"/>
    <property type="project" value="TreeGrafter"/>
</dbReference>
<keyword evidence="10" id="KW-0328">Glycosyltransferase</keyword>
<dbReference type="InterPro" id="IPR009450">
    <property type="entry name" value="Plno_GlcNAc_GPI2"/>
</dbReference>
<organism evidence="10 11">
    <name type="scientific">Besnoitia besnoiti</name>
    <name type="common">Apicomplexan protozoan</name>
    <dbReference type="NCBI Taxonomy" id="94643"/>
    <lineage>
        <taxon>Eukaryota</taxon>
        <taxon>Sar</taxon>
        <taxon>Alveolata</taxon>
        <taxon>Apicomplexa</taxon>
        <taxon>Conoidasida</taxon>
        <taxon>Coccidia</taxon>
        <taxon>Eucoccidiorida</taxon>
        <taxon>Eimeriorina</taxon>
        <taxon>Sarcocystidae</taxon>
        <taxon>Besnoitia</taxon>
    </lineage>
</organism>
<dbReference type="EMBL" id="NWUJ01000010">
    <property type="protein sequence ID" value="PFH32562.1"/>
    <property type="molecule type" value="Genomic_DNA"/>
</dbReference>
<keyword evidence="11" id="KW-1185">Reference proteome</keyword>
<evidence type="ECO:0000313" key="11">
    <source>
        <dbReference type="Proteomes" id="UP000224006"/>
    </source>
</evidence>
<comment type="subcellular location">
    <subcellularLocation>
        <location evidence="1">Membrane</location>
        <topology evidence="1">Multi-pass membrane protein</topology>
    </subcellularLocation>
</comment>
<feature type="transmembrane region" description="Helical" evidence="8">
    <location>
        <begin position="222"/>
        <end position="239"/>
    </location>
</feature>
<dbReference type="GO" id="GO:0016757">
    <property type="term" value="F:glycosyltransferase activity"/>
    <property type="evidence" value="ECO:0007669"/>
    <property type="project" value="UniProtKB-KW"/>
</dbReference>
<protein>
    <submittedName>
        <fullName evidence="10">Phosphatidylinositol n-acetylglucosaminyltransferase</fullName>
    </submittedName>
</protein>
<dbReference type="VEuPathDB" id="ToxoDB:BESB_011740"/>
<dbReference type="RefSeq" id="XP_029216571.1">
    <property type="nucleotide sequence ID" value="XM_029359904.1"/>
</dbReference>
<dbReference type="Proteomes" id="UP000224006">
    <property type="component" value="Chromosome IX"/>
</dbReference>
<dbReference type="UniPathway" id="UPA00196"/>